<dbReference type="InterPro" id="IPR013087">
    <property type="entry name" value="Znf_C2H2_type"/>
</dbReference>
<dbReference type="GO" id="GO:0000981">
    <property type="term" value="F:DNA-binding transcription factor activity, RNA polymerase II-specific"/>
    <property type="evidence" value="ECO:0007669"/>
    <property type="project" value="TreeGrafter"/>
</dbReference>
<feature type="compositionally biased region" description="Low complexity" evidence="5">
    <location>
        <begin position="120"/>
        <end position="146"/>
    </location>
</feature>
<evidence type="ECO:0000313" key="7">
    <source>
        <dbReference type="EMBL" id="CAD7637422.1"/>
    </source>
</evidence>
<dbReference type="EMBL" id="CAJPVJ010000085">
    <property type="protein sequence ID" value="CAG2160486.1"/>
    <property type="molecule type" value="Genomic_DNA"/>
</dbReference>
<dbReference type="Gene3D" id="3.30.160.60">
    <property type="entry name" value="Classic Zinc Finger"/>
    <property type="match status" value="2"/>
</dbReference>
<dbReference type="PANTHER" id="PTHR23235:SF120">
    <property type="entry name" value="KRUPPEL-LIKE FACTOR 15"/>
    <property type="match status" value="1"/>
</dbReference>
<feature type="compositionally biased region" description="Acidic residues" evidence="5">
    <location>
        <begin position="222"/>
        <end position="232"/>
    </location>
</feature>
<keyword evidence="1" id="KW-0479">Metal-binding</keyword>
<name>A0A7R9L983_9ACAR</name>
<evidence type="ECO:0000313" key="8">
    <source>
        <dbReference type="Proteomes" id="UP000728032"/>
    </source>
</evidence>
<dbReference type="GO" id="GO:0000978">
    <property type="term" value="F:RNA polymerase II cis-regulatory region sequence-specific DNA binding"/>
    <property type="evidence" value="ECO:0007669"/>
    <property type="project" value="TreeGrafter"/>
</dbReference>
<dbReference type="PROSITE" id="PS50157">
    <property type="entry name" value="ZINC_FINGER_C2H2_2"/>
    <property type="match status" value="2"/>
</dbReference>
<evidence type="ECO:0000259" key="6">
    <source>
        <dbReference type="PROSITE" id="PS50157"/>
    </source>
</evidence>
<dbReference type="AlphaFoldDB" id="A0A7R9L983"/>
<proteinExistence type="predicted"/>
<dbReference type="GO" id="GO:0008270">
    <property type="term" value="F:zinc ion binding"/>
    <property type="evidence" value="ECO:0007669"/>
    <property type="project" value="UniProtKB-KW"/>
</dbReference>
<organism evidence="7">
    <name type="scientific">Oppiella nova</name>
    <dbReference type="NCBI Taxonomy" id="334625"/>
    <lineage>
        <taxon>Eukaryota</taxon>
        <taxon>Metazoa</taxon>
        <taxon>Ecdysozoa</taxon>
        <taxon>Arthropoda</taxon>
        <taxon>Chelicerata</taxon>
        <taxon>Arachnida</taxon>
        <taxon>Acari</taxon>
        <taxon>Acariformes</taxon>
        <taxon>Sarcoptiformes</taxon>
        <taxon>Oribatida</taxon>
        <taxon>Brachypylina</taxon>
        <taxon>Oppioidea</taxon>
        <taxon>Oppiidae</taxon>
        <taxon>Oppiella</taxon>
    </lineage>
</organism>
<reference evidence="7" key="1">
    <citation type="submission" date="2020-11" db="EMBL/GenBank/DDBJ databases">
        <authorList>
            <person name="Tran Van P."/>
        </authorList>
    </citation>
    <scope>NUCLEOTIDE SEQUENCE</scope>
</reference>
<protein>
    <recommendedName>
        <fullName evidence="6">C2H2-type domain-containing protein</fullName>
    </recommendedName>
</protein>
<dbReference type="Proteomes" id="UP000728032">
    <property type="component" value="Unassembled WGS sequence"/>
</dbReference>
<feature type="compositionally biased region" description="Acidic residues" evidence="5">
    <location>
        <begin position="178"/>
        <end position="203"/>
    </location>
</feature>
<dbReference type="SUPFAM" id="SSF57667">
    <property type="entry name" value="beta-beta-alpha zinc fingers"/>
    <property type="match status" value="1"/>
</dbReference>
<evidence type="ECO:0000256" key="5">
    <source>
        <dbReference type="SAM" id="MobiDB-lite"/>
    </source>
</evidence>
<feature type="region of interest" description="Disordered" evidence="5">
    <location>
        <begin position="120"/>
        <end position="285"/>
    </location>
</feature>
<keyword evidence="8" id="KW-1185">Reference proteome</keyword>
<dbReference type="InterPro" id="IPR036236">
    <property type="entry name" value="Znf_C2H2_sf"/>
</dbReference>
<keyword evidence="3" id="KW-0862">Zinc</keyword>
<accession>A0A7R9L983</accession>
<dbReference type="PANTHER" id="PTHR23235">
    <property type="entry name" value="KRUEPPEL-LIKE TRANSCRIPTION FACTOR"/>
    <property type="match status" value="1"/>
</dbReference>
<feature type="domain" description="C2H2-type" evidence="6">
    <location>
        <begin position="325"/>
        <end position="354"/>
    </location>
</feature>
<dbReference type="SMART" id="SM00355">
    <property type="entry name" value="ZnF_C2H2"/>
    <property type="match status" value="2"/>
</dbReference>
<evidence type="ECO:0000256" key="3">
    <source>
        <dbReference type="ARBA" id="ARBA00022833"/>
    </source>
</evidence>
<sequence length="380" mass="42100">MDMLKSEVKLLLLRNSQLESENSTLHTSEVRLKHQLYNERQLCKVLERVKVAQNEYINKLNALLIELTLEPNGADGGVGGQGADYQQLRTDINNCVNVCKRLQSEYESCKQSLLKSYTTSATGAASAATTTTTTTSVSTNSTAIGGPVPPGPSVKSLDSTQTSVDESEDNDMLGTDVSQEDTDDDLDDSDEDDDDQEMPELDLIDLQMDGMDGNGNHSMGGADEEEEEDDDPNGAGEGYLDMTDMEFIPKRTLPKGARKSFPNGGGPRLMMSPPKRRKTDKTRGFKTSQKFGDKFRCNWPDCMFISSYKQNVERHYRVHTGERPFKCQFKDCSFSASQAGNLKVHQTRHGHQTPNAHKIRVKSTHNAVRAMSESPNSKSK</sequence>
<dbReference type="OrthoDB" id="6155966at2759"/>
<dbReference type="EMBL" id="OC914910">
    <property type="protein sequence ID" value="CAD7637422.1"/>
    <property type="molecule type" value="Genomic_DNA"/>
</dbReference>
<evidence type="ECO:0000256" key="1">
    <source>
        <dbReference type="ARBA" id="ARBA00022723"/>
    </source>
</evidence>
<feature type="domain" description="C2H2-type" evidence="6">
    <location>
        <begin position="295"/>
        <end position="324"/>
    </location>
</feature>
<gene>
    <name evidence="7" type="ORF">ONB1V03_LOCUS807</name>
</gene>
<keyword evidence="2 4" id="KW-0863">Zinc-finger</keyword>
<evidence type="ECO:0000256" key="2">
    <source>
        <dbReference type="ARBA" id="ARBA00022771"/>
    </source>
</evidence>
<evidence type="ECO:0000256" key="4">
    <source>
        <dbReference type="PROSITE-ProRule" id="PRU00042"/>
    </source>
</evidence>